<dbReference type="RefSeq" id="XP_025578557.1">
    <property type="nucleotide sequence ID" value="XM_025714725.1"/>
</dbReference>
<keyword evidence="3" id="KW-1185">Reference proteome</keyword>
<sequence length="89" mass="10220">MPCSRTGQMIPFILLSAEYDVVDPVSIMTLSCSGDKRCLRGGCRHRYLLAGLYMIQSYLLDLLLVCFIVWKVSLVRLRFLFGVVRLLYL</sequence>
<reference evidence="2 3" key="1">
    <citation type="submission" date="2018-02" db="EMBL/GenBank/DDBJ databases">
        <title>The genomes of Aspergillus section Nigri reveals drivers in fungal speciation.</title>
        <authorList>
            <consortium name="DOE Joint Genome Institute"/>
            <person name="Vesth T.C."/>
            <person name="Nybo J."/>
            <person name="Theobald S."/>
            <person name="Brandl J."/>
            <person name="Frisvad J.C."/>
            <person name="Nielsen K.F."/>
            <person name="Lyhne E.K."/>
            <person name="Kogle M.E."/>
            <person name="Kuo A."/>
            <person name="Riley R."/>
            <person name="Clum A."/>
            <person name="Nolan M."/>
            <person name="Lipzen A."/>
            <person name="Salamov A."/>
            <person name="Henrissat B."/>
            <person name="Wiebenga A."/>
            <person name="De vries R.P."/>
            <person name="Grigoriev I.V."/>
            <person name="Mortensen U.H."/>
            <person name="Andersen M.R."/>
            <person name="Baker S.E."/>
        </authorList>
    </citation>
    <scope>NUCLEOTIDE SEQUENCE [LARGE SCALE GENOMIC DNA]</scope>
    <source>
        <strain evidence="2 3">CBS 121593</strain>
    </source>
</reference>
<dbReference type="VEuPathDB" id="FungiDB:BO80DRAFT_259041"/>
<keyword evidence="1" id="KW-1133">Transmembrane helix</keyword>
<evidence type="ECO:0000256" key="1">
    <source>
        <dbReference type="SAM" id="Phobius"/>
    </source>
</evidence>
<dbReference type="GeneID" id="37219590"/>
<organism evidence="2 3">
    <name type="scientific">Aspergillus ibericus CBS 121593</name>
    <dbReference type="NCBI Taxonomy" id="1448316"/>
    <lineage>
        <taxon>Eukaryota</taxon>
        <taxon>Fungi</taxon>
        <taxon>Dikarya</taxon>
        <taxon>Ascomycota</taxon>
        <taxon>Pezizomycotina</taxon>
        <taxon>Eurotiomycetes</taxon>
        <taxon>Eurotiomycetidae</taxon>
        <taxon>Eurotiales</taxon>
        <taxon>Aspergillaceae</taxon>
        <taxon>Aspergillus</taxon>
        <taxon>Aspergillus subgen. Circumdati</taxon>
    </lineage>
</organism>
<evidence type="ECO:0000313" key="2">
    <source>
        <dbReference type="EMBL" id="RAL04230.1"/>
    </source>
</evidence>
<name>A0A395H979_9EURO</name>
<evidence type="ECO:0000313" key="3">
    <source>
        <dbReference type="Proteomes" id="UP000249402"/>
    </source>
</evidence>
<keyword evidence="1" id="KW-0472">Membrane</keyword>
<proteinExistence type="predicted"/>
<dbReference type="AlphaFoldDB" id="A0A395H979"/>
<keyword evidence="1" id="KW-0812">Transmembrane</keyword>
<protein>
    <submittedName>
        <fullName evidence="2">Uncharacterized protein</fullName>
    </submittedName>
</protein>
<dbReference type="EMBL" id="KZ824425">
    <property type="protein sequence ID" value="RAL04230.1"/>
    <property type="molecule type" value="Genomic_DNA"/>
</dbReference>
<dbReference type="Proteomes" id="UP000249402">
    <property type="component" value="Unassembled WGS sequence"/>
</dbReference>
<gene>
    <name evidence="2" type="ORF">BO80DRAFT_259041</name>
</gene>
<feature type="transmembrane region" description="Helical" evidence="1">
    <location>
        <begin position="47"/>
        <end position="70"/>
    </location>
</feature>
<accession>A0A395H979</accession>